<evidence type="ECO:0000256" key="2">
    <source>
        <dbReference type="ARBA" id="ARBA00022448"/>
    </source>
</evidence>
<gene>
    <name evidence="11" type="ORF">C2E20_6857</name>
</gene>
<keyword evidence="3 9" id="KW-0812">Transmembrane</keyword>
<accession>A0A2P6V6E7</accession>
<protein>
    <submittedName>
        <fullName evidence="11">ABC ATP-binding isoform 1</fullName>
    </submittedName>
</protein>
<keyword evidence="5 11" id="KW-0067">ATP-binding</keyword>
<comment type="caution">
    <text evidence="11">The sequence shown here is derived from an EMBL/GenBank/DDBJ whole genome shotgun (WGS) entry which is preliminary data.</text>
</comment>
<name>A0A2P6V6E7_9CHLO</name>
<feature type="transmembrane region" description="Helical" evidence="9">
    <location>
        <begin position="350"/>
        <end position="367"/>
    </location>
</feature>
<proteinExistence type="predicted"/>
<dbReference type="GO" id="GO:0005524">
    <property type="term" value="F:ATP binding"/>
    <property type="evidence" value="ECO:0007669"/>
    <property type="project" value="UniProtKB-KW"/>
</dbReference>
<sequence length="621" mass="65610">MYSVTVGWGRKRAVKTILDGLGGHAAPGQLLAVMGPTGSGKTSLLNALAGRLPTGGTLEGSVTVNGQHRGPGFRSITAFVTQDDVLFGTLTVRETLRFAAGIRLPAAVGDAAKAALVDRVIQHLGLAKSADTLVGGGTTLVRGVSGGERKRTNIGVELLSNPSLLFLDEPTSGLDAFQAQNVMQALLAVAGEGRTVVCTIHQPRSSIYALFDHLCLLSEGRLLYFGAAAGAAGYFAAAGHVCPPHHNPADFLLDLISVDYRFTESEAATRERMRALAQQFATQASTQAQLAGSNGAGAPSGAAPQDSGSSSGGGGGMDAKPRFANGPFREFWLLLGRATRQASRNHAENIALLCQMAVIAAVFAWIYSNTSPSLPGGYQDEISLLFLCAVTVAMNSMMGSLILFSLERQVTDRERASRAYRVGPYYLGRTLVLVPRSIIQNLLFGSVVYWATGLNPTGVAFVLFCCVVICEDMTGQALGLAISAVVPEEKVALAVAPMVVIFLMLFSGFYVSSAAIPPVLKWVKYISHLYYGLQGLAVNNFSGRSGYACPVGAPQPCQLDGADILSQLGFEGDSVGQAFMGLLLLMLGYNVLAYVCLRLRKPRYMPLKVAKPSAEPLQPLQ</sequence>
<dbReference type="OrthoDB" id="66620at2759"/>
<dbReference type="GO" id="GO:0016887">
    <property type="term" value="F:ATP hydrolysis activity"/>
    <property type="evidence" value="ECO:0007669"/>
    <property type="project" value="InterPro"/>
</dbReference>
<feature type="transmembrane region" description="Helical" evidence="9">
    <location>
        <begin position="578"/>
        <end position="597"/>
    </location>
</feature>
<feature type="compositionally biased region" description="Low complexity" evidence="8">
    <location>
        <begin position="291"/>
        <end position="309"/>
    </location>
</feature>
<keyword evidence="2" id="KW-0813">Transport</keyword>
<dbReference type="PANTHER" id="PTHR48041">
    <property type="entry name" value="ABC TRANSPORTER G FAMILY MEMBER 28"/>
    <property type="match status" value="1"/>
</dbReference>
<dbReference type="Pfam" id="PF19055">
    <property type="entry name" value="ABC2_membrane_7"/>
    <property type="match status" value="1"/>
</dbReference>
<evidence type="ECO:0000256" key="6">
    <source>
        <dbReference type="ARBA" id="ARBA00022989"/>
    </source>
</evidence>
<dbReference type="AlphaFoldDB" id="A0A2P6V6E7"/>
<feature type="transmembrane region" description="Helical" evidence="9">
    <location>
        <begin position="449"/>
        <end position="470"/>
    </location>
</feature>
<dbReference type="Proteomes" id="UP000239649">
    <property type="component" value="Unassembled WGS sequence"/>
</dbReference>
<dbReference type="SUPFAM" id="SSF52540">
    <property type="entry name" value="P-loop containing nucleoside triphosphate hydrolases"/>
    <property type="match status" value="1"/>
</dbReference>
<evidence type="ECO:0000256" key="5">
    <source>
        <dbReference type="ARBA" id="ARBA00022840"/>
    </source>
</evidence>
<dbReference type="SMART" id="SM00382">
    <property type="entry name" value="AAA"/>
    <property type="match status" value="1"/>
</dbReference>
<dbReference type="CDD" id="cd03213">
    <property type="entry name" value="ABCG_EPDR"/>
    <property type="match status" value="1"/>
</dbReference>
<dbReference type="Pfam" id="PF01061">
    <property type="entry name" value="ABC2_membrane"/>
    <property type="match status" value="1"/>
</dbReference>
<evidence type="ECO:0000259" key="10">
    <source>
        <dbReference type="PROSITE" id="PS50893"/>
    </source>
</evidence>
<dbReference type="GO" id="GO:0016020">
    <property type="term" value="C:membrane"/>
    <property type="evidence" value="ECO:0007669"/>
    <property type="project" value="UniProtKB-SubCell"/>
</dbReference>
<dbReference type="Gene3D" id="3.40.50.300">
    <property type="entry name" value="P-loop containing nucleotide triphosphate hydrolases"/>
    <property type="match status" value="1"/>
</dbReference>
<evidence type="ECO:0000313" key="11">
    <source>
        <dbReference type="EMBL" id="PSC69664.1"/>
    </source>
</evidence>
<feature type="transmembrane region" description="Helical" evidence="9">
    <location>
        <begin position="491"/>
        <end position="511"/>
    </location>
</feature>
<dbReference type="InterPro" id="IPR043926">
    <property type="entry name" value="ABCG_dom"/>
</dbReference>
<comment type="subcellular location">
    <subcellularLocation>
        <location evidence="1">Membrane</location>
        <topology evidence="1">Multi-pass membrane protein</topology>
    </subcellularLocation>
</comment>
<dbReference type="InterPro" id="IPR027417">
    <property type="entry name" value="P-loop_NTPase"/>
</dbReference>
<reference evidence="11 12" key="1">
    <citation type="journal article" date="2018" name="Plant J.">
        <title>Genome sequences of Chlorella sorokiniana UTEX 1602 and Micractinium conductrix SAG 241.80: implications to maltose excretion by a green alga.</title>
        <authorList>
            <person name="Arriola M.B."/>
            <person name="Velmurugan N."/>
            <person name="Zhang Y."/>
            <person name="Plunkett M.H."/>
            <person name="Hondzo H."/>
            <person name="Barney B.M."/>
        </authorList>
    </citation>
    <scope>NUCLEOTIDE SEQUENCE [LARGE SCALE GENOMIC DNA]</scope>
    <source>
        <strain evidence="11 12">SAG 241.80</strain>
    </source>
</reference>
<evidence type="ECO:0000256" key="3">
    <source>
        <dbReference type="ARBA" id="ARBA00022692"/>
    </source>
</evidence>
<keyword evidence="7 9" id="KW-0472">Membrane</keyword>
<dbReference type="InterPro" id="IPR003439">
    <property type="entry name" value="ABC_transporter-like_ATP-bd"/>
</dbReference>
<dbReference type="Pfam" id="PF00005">
    <property type="entry name" value="ABC_tran"/>
    <property type="match status" value="1"/>
</dbReference>
<evidence type="ECO:0000256" key="9">
    <source>
        <dbReference type="SAM" id="Phobius"/>
    </source>
</evidence>
<keyword evidence="6 9" id="KW-1133">Transmembrane helix</keyword>
<evidence type="ECO:0000256" key="4">
    <source>
        <dbReference type="ARBA" id="ARBA00022741"/>
    </source>
</evidence>
<dbReference type="GO" id="GO:0140359">
    <property type="term" value="F:ABC-type transporter activity"/>
    <property type="evidence" value="ECO:0007669"/>
    <property type="project" value="InterPro"/>
</dbReference>
<feature type="region of interest" description="Disordered" evidence="8">
    <location>
        <begin position="291"/>
        <end position="319"/>
    </location>
</feature>
<keyword evidence="12" id="KW-1185">Reference proteome</keyword>
<evidence type="ECO:0000256" key="8">
    <source>
        <dbReference type="SAM" id="MobiDB-lite"/>
    </source>
</evidence>
<organism evidence="11 12">
    <name type="scientific">Micractinium conductrix</name>
    <dbReference type="NCBI Taxonomy" id="554055"/>
    <lineage>
        <taxon>Eukaryota</taxon>
        <taxon>Viridiplantae</taxon>
        <taxon>Chlorophyta</taxon>
        <taxon>core chlorophytes</taxon>
        <taxon>Trebouxiophyceae</taxon>
        <taxon>Chlorellales</taxon>
        <taxon>Chlorellaceae</taxon>
        <taxon>Chlorella clade</taxon>
        <taxon>Micractinium</taxon>
    </lineage>
</organism>
<dbReference type="PANTHER" id="PTHR48041:SF41">
    <property type="entry name" value="ABC TRANSPORTER G FAMILY"/>
    <property type="match status" value="1"/>
</dbReference>
<dbReference type="InterPro" id="IPR003593">
    <property type="entry name" value="AAA+_ATPase"/>
</dbReference>
<feature type="transmembrane region" description="Helical" evidence="9">
    <location>
        <begin position="382"/>
        <end position="404"/>
    </location>
</feature>
<evidence type="ECO:0000313" key="12">
    <source>
        <dbReference type="Proteomes" id="UP000239649"/>
    </source>
</evidence>
<dbReference type="InterPro" id="IPR013525">
    <property type="entry name" value="ABC2_TM"/>
</dbReference>
<keyword evidence="4" id="KW-0547">Nucleotide-binding</keyword>
<feature type="transmembrane region" description="Helical" evidence="9">
    <location>
        <begin position="425"/>
        <end position="443"/>
    </location>
</feature>
<dbReference type="PROSITE" id="PS50893">
    <property type="entry name" value="ABC_TRANSPORTER_2"/>
    <property type="match status" value="1"/>
</dbReference>
<dbReference type="EMBL" id="LHPF02000025">
    <property type="protein sequence ID" value="PSC69664.1"/>
    <property type="molecule type" value="Genomic_DNA"/>
</dbReference>
<evidence type="ECO:0000256" key="7">
    <source>
        <dbReference type="ARBA" id="ARBA00023136"/>
    </source>
</evidence>
<feature type="domain" description="ABC transporter" evidence="10">
    <location>
        <begin position="1"/>
        <end position="244"/>
    </location>
</feature>
<evidence type="ECO:0000256" key="1">
    <source>
        <dbReference type="ARBA" id="ARBA00004141"/>
    </source>
</evidence>
<dbReference type="InterPro" id="IPR050352">
    <property type="entry name" value="ABCG_transporters"/>
</dbReference>